<proteinExistence type="predicted"/>
<name>A0A9D4S478_DREPO</name>
<evidence type="ECO:0000313" key="1">
    <source>
        <dbReference type="EMBL" id="KAH3889995.1"/>
    </source>
</evidence>
<protein>
    <submittedName>
        <fullName evidence="1">Uncharacterized protein</fullName>
    </submittedName>
</protein>
<reference evidence="1" key="2">
    <citation type="submission" date="2020-11" db="EMBL/GenBank/DDBJ databases">
        <authorList>
            <person name="McCartney M.A."/>
            <person name="Auch B."/>
            <person name="Kono T."/>
            <person name="Mallez S."/>
            <person name="Becker A."/>
            <person name="Gohl D.M."/>
            <person name="Silverstein K.A.T."/>
            <person name="Koren S."/>
            <person name="Bechman K.B."/>
            <person name="Herman A."/>
            <person name="Abrahante J.E."/>
            <person name="Garbe J."/>
        </authorList>
    </citation>
    <scope>NUCLEOTIDE SEQUENCE</scope>
    <source>
        <strain evidence="1">Duluth1</strain>
        <tissue evidence="1">Whole animal</tissue>
    </source>
</reference>
<sequence>MQQPYGLLVTPAGQVLVCGRSSKTVIQVDIEGKKKIATVATQKDGILNPRSVF</sequence>
<organism evidence="1 2">
    <name type="scientific">Dreissena polymorpha</name>
    <name type="common">Zebra mussel</name>
    <name type="synonym">Mytilus polymorpha</name>
    <dbReference type="NCBI Taxonomy" id="45954"/>
    <lineage>
        <taxon>Eukaryota</taxon>
        <taxon>Metazoa</taxon>
        <taxon>Spiralia</taxon>
        <taxon>Lophotrochozoa</taxon>
        <taxon>Mollusca</taxon>
        <taxon>Bivalvia</taxon>
        <taxon>Autobranchia</taxon>
        <taxon>Heteroconchia</taxon>
        <taxon>Euheterodonta</taxon>
        <taxon>Imparidentia</taxon>
        <taxon>Neoheterodontei</taxon>
        <taxon>Myida</taxon>
        <taxon>Dreissenoidea</taxon>
        <taxon>Dreissenidae</taxon>
        <taxon>Dreissena</taxon>
    </lineage>
</organism>
<dbReference type="Proteomes" id="UP000828390">
    <property type="component" value="Unassembled WGS sequence"/>
</dbReference>
<gene>
    <name evidence="1" type="ORF">DPMN_014062</name>
</gene>
<accession>A0A9D4S478</accession>
<evidence type="ECO:0000313" key="2">
    <source>
        <dbReference type="Proteomes" id="UP000828390"/>
    </source>
</evidence>
<keyword evidence="2" id="KW-1185">Reference proteome</keyword>
<reference evidence="1" key="1">
    <citation type="journal article" date="2019" name="bioRxiv">
        <title>The Genome of the Zebra Mussel, Dreissena polymorpha: A Resource for Invasive Species Research.</title>
        <authorList>
            <person name="McCartney M.A."/>
            <person name="Auch B."/>
            <person name="Kono T."/>
            <person name="Mallez S."/>
            <person name="Zhang Y."/>
            <person name="Obille A."/>
            <person name="Becker A."/>
            <person name="Abrahante J.E."/>
            <person name="Garbe J."/>
            <person name="Badalamenti J.P."/>
            <person name="Herman A."/>
            <person name="Mangelson H."/>
            <person name="Liachko I."/>
            <person name="Sullivan S."/>
            <person name="Sone E.D."/>
            <person name="Koren S."/>
            <person name="Silverstein K.A.T."/>
            <person name="Beckman K.B."/>
            <person name="Gohl D.M."/>
        </authorList>
    </citation>
    <scope>NUCLEOTIDE SEQUENCE</scope>
    <source>
        <strain evidence="1">Duluth1</strain>
        <tissue evidence="1">Whole animal</tissue>
    </source>
</reference>
<dbReference type="AlphaFoldDB" id="A0A9D4S478"/>
<dbReference type="EMBL" id="JAIWYP010000001">
    <property type="protein sequence ID" value="KAH3889995.1"/>
    <property type="molecule type" value="Genomic_DNA"/>
</dbReference>
<comment type="caution">
    <text evidence="1">The sequence shown here is derived from an EMBL/GenBank/DDBJ whole genome shotgun (WGS) entry which is preliminary data.</text>
</comment>
<dbReference type="SUPFAM" id="SSF101898">
    <property type="entry name" value="NHL repeat"/>
    <property type="match status" value="1"/>
</dbReference>